<protein>
    <recommendedName>
        <fullName evidence="5">6-methylsalicylate decarboxylase</fullName>
        <ecNumber evidence="5">4.1.1.52</ecNumber>
    </recommendedName>
</protein>
<proteinExistence type="predicted"/>
<dbReference type="PANTHER" id="PTHR21240:SF29">
    <property type="entry name" value="AMIDOHYDROLASE-RELATED DOMAIN-CONTAINING PROTEIN"/>
    <property type="match status" value="1"/>
</dbReference>
<dbReference type="InterPro" id="IPR006680">
    <property type="entry name" value="Amidohydro-rel"/>
</dbReference>
<evidence type="ECO:0000256" key="3">
    <source>
        <dbReference type="ARBA" id="ARBA00023239"/>
    </source>
</evidence>
<dbReference type="GO" id="GO:0005829">
    <property type="term" value="C:cytosol"/>
    <property type="evidence" value="ECO:0007669"/>
    <property type="project" value="TreeGrafter"/>
</dbReference>
<evidence type="ECO:0000259" key="6">
    <source>
        <dbReference type="Pfam" id="PF04909"/>
    </source>
</evidence>
<evidence type="ECO:0000313" key="8">
    <source>
        <dbReference type="Proteomes" id="UP000051820"/>
    </source>
</evidence>
<evidence type="ECO:0000313" key="7">
    <source>
        <dbReference type="EMBL" id="KRM12271.1"/>
    </source>
</evidence>
<dbReference type="PATRIC" id="fig|1423807.3.peg.2537"/>
<dbReference type="SUPFAM" id="SSF51556">
    <property type="entry name" value="Metallo-dependent hydrolases"/>
    <property type="match status" value="1"/>
</dbReference>
<dbReference type="eggNOG" id="COG2159">
    <property type="taxonomic scope" value="Bacteria"/>
</dbReference>
<feature type="domain" description="Amidohydrolase-related" evidence="6">
    <location>
        <begin position="7"/>
        <end position="354"/>
    </location>
</feature>
<evidence type="ECO:0000256" key="2">
    <source>
        <dbReference type="ARBA" id="ARBA00022833"/>
    </source>
</evidence>
<dbReference type="AlphaFoldDB" id="A0A0R1W447"/>
<organism evidence="7 8">
    <name type="scientific">Paucilactobacillus suebicus DSM 5007 = KCTC 3549</name>
    <dbReference type="NCBI Taxonomy" id="1423807"/>
    <lineage>
        <taxon>Bacteria</taxon>
        <taxon>Bacillati</taxon>
        <taxon>Bacillota</taxon>
        <taxon>Bacilli</taxon>
        <taxon>Lactobacillales</taxon>
        <taxon>Lactobacillaceae</taxon>
        <taxon>Paucilactobacillus</taxon>
    </lineage>
</organism>
<dbReference type="GO" id="GO:0047596">
    <property type="term" value="F:6-methylsalicylate decarboxylase activity"/>
    <property type="evidence" value="ECO:0007669"/>
    <property type="project" value="UniProtKB-EC"/>
</dbReference>
<evidence type="ECO:0000256" key="5">
    <source>
        <dbReference type="ARBA" id="ARBA00038889"/>
    </source>
</evidence>
<dbReference type="EMBL" id="AZGF01000009">
    <property type="protein sequence ID" value="KRM12271.1"/>
    <property type="molecule type" value="Genomic_DNA"/>
</dbReference>
<comment type="caution">
    <text evidence="7">The sequence shown here is derived from an EMBL/GenBank/DDBJ whole genome shotgun (WGS) entry which is preliminary data.</text>
</comment>
<gene>
    <name evidence="7" type="ORF">FD16_GL002456</name>
</gene>
<name>A0A0R1W447_9LACO</name>
<dbReference type="PANTHER" id="PTHR21240">
    <property type="entry name" value="2-AMINO-3-CARBOXYLMUCONATE-6-SEMIALDEHYDE DECARBOXYLASE"/>
    <property type="match status" value="1"/>
</dbReference>
<dbReference type="InterPro" id="IPR032465">
    <property type="entry name" value="ACMSD"/>
</dbReference>
<dbReference type="GO" id="GO:0019748">
    <property type="term" value="P:secondary metabolic process"/>
    <property type="evidence" value="ECO:0007669"/>
    <property type="project" value="TreeGrafter"/>
</dbReference>
<dbReference type="InterPro" id="IPR032466">
    <property type="entry name" value="Metal_Hydrolase"/>
</dbReference>
<dbReference type="Pfam" id="PF04909">
    <property type="entry name" value="Amidohydro_2"/>
    <property type="match status" value="1"/>
</dbReference>
<dbReference type="Proteomes" id="UP000051820">
    <property type="component" value="Unassembled WGS sequence"/>
</dbReference>
<evidence type="ECO:0000256" key="4">
    <source>
        <dbReference type="ARBA" id="ARBA00036832"/>
    </source>
</evidence>
<evidence type="ECO:0000256" key="1">
    <source>
        <dbReference type="ARBA" id="ARBA00022723"/>
    </source>
</evidence>
<keyword evidence="1" id="KW-0479">Metal-binding</keyword>
<dbReference type="EC" id="4.1.1.52" evidence="5"/>
<dbReference type="STRING" id="1423807.FD16_GL002456"/>
<dbReference type="GO" id="GO:0016787">
    <property type="term" value="F:hydrolase activity"/>
    <property type="evidence" value="ECO:0007669"/>
    <property type="project" value="UniProtKB-KW"/>
</dbReference>
<keyword evidence="3" id="KW-0456">Lyase</keyword>
<dbReference type="GO" id="GO:0046872">
    <property type="term" value="F:metal ion binding"/>
    <property type="evidence" value="ECO:0007669"/>
    <property type="project" value="UniProtKB-KW"/>
</dbReference>
<comment type="catalytic activity">
    <reaction evidence="4">
        <text>6-methylsalicylate + H(+) = 3-methylphenol + CO2</text>
        <dbReference type="Rhea" id="RHEA:23112"/>
        <dbReference type="ChEBI" id="CHEBI:15378"/>
        <dbReference type="ChEBI" id="CHEBI:16526"/>
        <dbReference type="ChEBI" id="CHEBI:17231"/>
        <dbReference type="ChEBI" id="CHEBI:36658"/>
        <dbReference type="EC" id="4.1.1.52"/>
    </reaction>
    <physiologicalReaction direction="left-to-right" evidence="4">
        <dbReference type="Rhea" id="RHEA:23113"/>
    </physiologicalReaction>
</comment>
<keyword evidence="7" id="KW-0378">Hydrolase</keyword>
<reference evidence="7 8" key="1">
    <citation type="journal article" date="2015" name="Genome Announc.">
        <title>Expanding the biotechnology potential of lactobacilli through comparative genomics of 213 strains and associated genera.</title>
        <authorList>
            <person name="Sun Z."/>
            <person name="Harris H.M."/>
            <person name="McCann A."/>
            <person name="Guo C."/>
            <person name="Argimon S."/>
            <person name="Zhang W."/>
            <person name="Yang X."/>
            <person name="Jeffery I.B."/>
            <person name="Cooney J.C."/>
            <person name="Kagawa T.F."/>
            <person name="Liu W."/>
            <person name="Song Y."/>
            <person name="Salvetti E."/>
            <person name="Wrobel A."/>
            <person name="Rasinkangas P."/>
            <person name="Parkhill J."/>
            <person name="Rea M.C."/>
            <person name="O'Sullivan O."/>
            <person name="Ritari J."/>
            <person name="Douillard F.P."/>
            <person name="Paul Ross R."/>
            <person name="Yang R."/>
            <person name="Briner A.E."/>
            <person name="Felis G.E."/>
            <person name="de Vos W.M."/>
            <person name="Barrangou R."/>
            <person name="Klaenhammer T.R."/>
            <person name="Caufield P.W."/>
            <person name="Cui Y."/>
            <person name="Zhang H."/>
            <person name="O'Toole P.W."/>
        </authorList>
    </citation>
    <scope>NUCLEOTIDE SEQUENCE [LARGE SCALE GENOMIC DNA]</scope>
    <source>
        <strain evidence="7 8">DSM 5007</strain>
    </source>
</reference>
<keyword evidence="8" id="KW-1185">Reference proteome</keyword>
<sequence>MIMNNIIDVHTHFLPKSYVDALKKNVVGDPDGWPTPSWNEQTTLGFMKKNKIGYSLLSLSSPHINFGDKEETVYLAQNTNDYGRKLNQQYSSQLGYLASLPLPYENESVDEINRSLSNGAKGFAVPSNSRGIYFGTPLFEKVYERLNQEHAVVLMHPNQTPVKPMNVNVGMPTPLMGFLMDTTMTFMNLLQHHFFDKYPDIRLIIPHGGAFMPILADRDAPYTKETYKSDMFAAMEHVYFDTAGAVFPRQLPMLLTLADPTHILYGSDIPYTNLSLANQLLNMFTEAGGVKAKFKFQAVNTASKLGHFIDKKPKLAKYKTLIDESQNMLTGADILTPRLRDMILHDNAVKLFDL</sequence>
<keyword evidence="2" id="KW-0862">Zinc</keyword>
<dbReference type="Gene3D" id="3.20.20.140">
    <property type="entry name" value="Metal-dependent hydrolases"/>
    <property type="match status" value="1"/>
</dbReference>
<accession>A0A0R1W447</accession>